<dbReference type="PANTHER" id="PTHR22916:SF3">
    <property type="entry name" value="UDP-GLCNAC:BETAGAL BETA-1,3-N-ACETYLGLUCOSAMINYLTRANSFERASE-LIKE PROTEIN 1"/>
    <property type="match status" value="1"/>
</dbReference>
<keyword evidence="2" id="KW-0808">Transferase</keyword>
<organism evidence="2 3">
    <name type="scientific">Selenomonas ruminantium</name>
    <dbReference type="NCBI Taxonomy" id="971"/>
    <lineage>
        <taxon>Bacteria</taxon>
        <taxon>Bacillati</taxon>
        <taxon>Bacillota</taxon>
        <taxon>Negativicutes</taxon>
        <taxon>Selenomonadales</taxon>
        <taxon>Selenomonadaceae</taxon>
        <taxon>Selenomonas</taxon>
    </lineage>
</organism>
<dbReference type="InterPro" id="IPR029044">
    <property type="entry name" value="Nucleotide-diphossugar_trans"/>
</dbReference>
<gene>
    <name evidence="2" type="ORF">SAMN05216587_1138</name>
</gene>
<dbReference type="EMBL" id="FOJX01000013">
    <property type="protein sequence ID" value="SFB11988.1"/>
    <property type="molecule type" value="Genomic_DNA"/>
</dbReference>
<evidence type="ECO:0000259" key="1">
    <source>
        <dbReference type="Pfam" id="PF00535"/>
    </source>
</evidence>
<dbReference type="PANTHER" id="PTHR22916">
    <property type="entry name" value="GLYCOSYLTRANSFERASE"/>
    <property type="match status" value="1"/>
</dbReference>
<dbReference type="Gene3D" id="3.90.550.10">
    <property type="entry name" value="Spore Coat Polysaccharide Biosynthesis Protein SpsA, Chain A"/>
    <property type="match status" value="1"/>
</dbReference>
<dbReference type="RefSeq" id="WP_074817042.1">
    <property type="nucleotide sequence ID" value="NZ_FOJX01000013.1"/>
</dbReference>
<protein>
    <submittedName>
        <fullName evidence="2">Glycosyl transferase family 2</fullName>
    </submittedName>
</protein>
<accession>A0A1I0YHZ7</accession>
<evidence type="ECO:0000313" key="3">
    <source>
        <dbReference type="Proteomes" id="UP000183843"/>
    </source>
</evidence>
<dbReference type="AlphaFoldDB" id="A0A1I0YHZ7"/>
<reference evidence="2 3" key="1">
    <citation type="submission" date="2016-10" db="EMBL/GenBank/DDBJ databases">
        <authorList>
            <person name="de Groot N.N."/>
        </authorList>
    </citation>
    <scope>NUCLEOTIDE SEQUENCE [LARGE SCALE GENOMIC DNA]</scope>
    <source>
        <strain evidence="2 3">L14</strain>
    </source>
</reference>
<dbReference type="GO" id="GO:0016758">
    <property type="term" value="F:hexosyltransferase activity"/>
    <property type="evidence" value="ECO:0007669"/>
    <property type="project" value="UniProtKB-ARBA"/>
</dbReference>
<dbReference type="InterPro" id="IPR001173">
    <property type="entry name" value="Glyco_trans_2-like"/>
</dbReference>
<dbReference type="CDD" id="cd00761">
    <property type="entry name" value="Glyco_tranf_GTA_type"/>
    <property type="match status" value="1"/>
</dbReference>
<proteinExistence type="predicted"/>
<evidence type="ECO:0000313" key="2">
    <source>
        <dbReference type="EMBL" id="SFB11988.1"/>
    </source>
</evidence>
<sequence length="476" mass="56308">MEKYSVQFTESYKKHDYVTAEILWRLLHRHSQENNEYNEEISVLRNEALSSLDEEGKLAYAHREINHDCYYWLALLQHITDLDSVISILSGTREEKISPEEQELEEEFSDEMRLKALPELKRYRKADEWLLVYLAQERETDILPHELYFLSSNAQILWQRLREEQKKEYLADLPHNLPLVSIMIPTYNRPAIFLRTMRSAAIQEYPNLEIIVCDNSTNEDTARIMEYYQYDKRIRYVRNRSAKNKAENFEPFEKISRGEYLQWLMDDDVLAPHKISQMAIVLYLNNTISLVGSQRGFIDENGNTIADLDKGVIDIDGDAAVFAGAIIGYNLLRYCLNFIGEPSAVLFRRSQLQHHYWRAESFGCRAISDVAMWLELLMQGAYFCFKDSLSFYRRHSGQEGQQLEVCMLSRIEWADLLAYYYKQHIFIEKKEEYHAALSLLLSEYKDNVFPYEESSGEMWHKYDDRMKWIEKIIAKG</sequence>
<name>A0A1I0YHZ7_SELRU</name>
<dbReference type="Proteomes" id="UP000183843">
    <property type="component" value="Unassembled WGS sequence"/>
</dbReference>
<dbReference type="Pfam" id="PF00535">
    <property type="entry name" value="Glycos_transf_2"/>
    <property type="match status" value="1"/>
</dbReference>
<dbReference type="SUPFAM" id="SSF53448">
    <property type="entry name" value="Nucleotide-diphospho-sugar transferases"/>
    <property type="match status" value="1"/>
</dbReference>
<feature type="domain" description="Glycosyltransferase 2-like" evidence="1">
    <location>
        <begin position="181"/>
        <end position="304"/>
    </location>
</feature>